<dbReference type="GO" id="GO:0003824">
    <property type="term" value="F:catalytic activity"/>
    <property type="evidence" value="ECO:0007669"/>
    <property type="project" value="InterPro"/>
</dbReference>
<proteinExistence type="inferred from homology"/>
<evidence type="ECO:0008006" key="5">
    <source>
        <dbReference type="Google" id="ProtNLM"/>
    </source>
</evidence>
<dbReference type="AlphaFoldDB" id="A0AAE0TKL2"/>
<evidence type="ECO:0000313" key="4">
    <source>
        <dbReference type="Proteomes" id="UP001195483"/>
    </source>
</evidence>
<dbReference type="EMBL" id="JAEAOA010000360">
    <property type="protein sequence ID" value="KAK3611273.1"/>
    <property type="molecule type" value="Genomic_DNA"/>
</dbReference>
<dbReference type="PANTHER" id="PTHR43802:SF1">
    <property type="entry name" value="IP11341P-RELATED"/>
    <property type="match status" value="1"/>
</dbReference>
<dbReference type="InterPro" id="IPR029045">
    <property type="entry name" value="ClpP/crotonase-like_dom_sf"/>
</dbReference>
<evidence type="ECO:0000256" key="2">
    <source>
        <dbReference type="RuleBase" id="RU003707"/>
    </source>
</evidence>
<comment type="caution">
    <text evidence="3">The sequence shown here is derived from an EMBL/GenBank/DDBJ whole genome shotgun (WGS) entry which is preliminary data.</text>
</comment>
<reference evidence="3" key="3">
    <citation type="submission" date="2023-05" db="EMBL/GenBank/DDBJ databases">
        <authorList>
            <person name="Smith C.H."/>
        </authorList>
    </citation>
    <scope>NUCLEOTIDE SEQUENCE</scope>
    <source>
        <strain evidence="3">CHS0354</strain>
        <tissue evidence="3">Mantle</tissue>
    </source>
</reference>
<dbReference type="Pfam" id="PF00378">
    <property type="entry name" value="ECH_1"/>
    <property type="match status" value="1"/>
</dbReference>
<gene>
    <name evidence="3" type="ORF">CHS0354_004922</name>
</gene>
<dbReference type="InterPro" id="IPR001753">
    <property type="entry name" value="Enoyl-CoA_hydra/iso"/>
</dbReference>
<dbReference type="SUPFAM" id="SSF52096">
    <property type="entry name" value="ClpP/crotonase"/>
    <property type="match status" value="1"/>
</dbReference>
<dbReference type="PANTHER" id="PTHR43802">
    <property type="entry name" value="ENOYL-COA HYDRATASE"/>
    <property type="match status" value="1"/>
</dbReference>
<reference evidence="3" key="2">
    <citation type="journal article" date="2021" name="Genome Biol. Evol.">
        <title>Developing a high-quality reference genome for a parasitic bivalve with doubly uniparental inheritance (Bivalvia: Unionida).</title>
        <authorList>
            <person name="Smith C.H."/>
        </authorList>
    </citation>
    <scope>NUCLEOTIDE SEQUENCE</scope>
    <source>
        <strain evidence="3">CHS0354</strain>
        <tissue evidence="3">Mantle</tissue>
    </source>
</reference>
<dbReference type="NCBIfam" id="NF006108">
    <property type="entry name" value="PRK08259.1"/>
    <property type="match status" value="1"/>
</dbReference>
<dbReference type="Gene3D" id="3.90.226.10">
    <property type="entry name" value="2-enoyl-CoA Hydratase, Chain A, domain 1"/>
    <property type="match status" value="1"/>
</dbReference>
<dbReference type="PROSITE" id="PS00166">
    <property type="entry name" value="ENOYL_COA_HYDRATASE"/>
    <property type="match status" value="1"/>
</dbReference>
<keyword evidence="4" id="KW-1185">Reference proteome</keyword>
<accession>A0AAE0TKL2</accession>
<reference evidence="3" key="1">
    <citation type="journal article" date="2021" name="Genome Biol. Evol.">
        <title>A High-Quality Reference Genome for a Parasitic Bivalve with Doubly Uniparental Inheritance (Bivalvia: Unionida).</title>
        <authorList>
            <person name="Smith C.H."/>
        </authorList>
    </citation>
    <scope>NUCLEOTIDE SEQUENCE</scope>
    <source>
        <strain evidence="3">CHS0354</strain>
    </source>
</reference>
<protein>
    <recommendedName>
        <fullName evidence="5">Enoyl-CoA hydratase</fullName>
    </recommendedName>
</protein>
<comment type="similarity">
    <text evidence="1 2">Belongs to the enoyl-CoA hydratase/isomerase family.</text>
</comment>
<dbReference type="Proteomes" id="UP001195483">
    <property type="component" value="Unassembled WGS sequence"/>
</dbReference>
<sequence>MIRHTTKASGRQFSLALKSMFSSMTAEKTVEVEKVGKIVLIGINRPEKRNAVNPETAEQLHRAFKRFDEDKDSLVAILHGKGGSFCAGLDLGRVATSVEGYLRGDPQQSDIGPMGPSRLLTSKPIIAAVSGYAVAGGMELALMCDLRVMEESAIMGIFCRRFGVPLIDGGTVRLPKLIGLSRALDLILTGRPVGAKEALEMGLANRVVATGTALGQSLKLAQEIAKFPQQCMNVDRRSAYYSTYDAESWDAALQYEFKNGMKVIQDEAVPGAASFVKGVGKHGSFNINKPSKL</sequence>
<dbReference type="CDD" id="cd06558">
    <property type="entry name" value="crotonase-like"/>
    <property type="match status" value="1"/>
</dbReference>
<organism evidence="3 4">
    <name type="scientific">Potamilus streckersoni</name>
    <dbReference type="NCBI Taxonomy" id="2493646"/>
    <lineage>
        <taxon>Eukaryota</taxon>
        <taxon>Metazoa</taxon>
        <taxon>Spiralia</taxon>
        <taxon>Lophotrochozoa</taxon>
        <taxon>Mollusca</taxon>
        <taxon>Bivalvia</taxon>
        <taxon>Autobranchia</taxon>
        <taxon>Heteroconchia</taxon>
        <taxon>Palaeoheterodonta</taxon>
        <taxon>Unionida</taxon>
        <taxon>Unionoidea</taxon>
        <taxon>Unionidae</taxon>
        <taxon>Ambleminae</taxon>
        <taxon>Lampsilini</taxon>
        <taxon>Potamilus</taxon>
    </lineage>
</organism>
<dbReference type="InterPro" id="IPR018376">
    <property type="entry name" value="Enoyl-CoA_hyd/isom_CS"/>
</dbReference>
<evidence type="ECO:0000256" key="1">
    <source>
        <dbReference type="ARBA" id="ARBA00005254"/>
    </source>
</evidence>
<dbReference type="Gene3D" id="1.10.287.2460">
    <property type="match status" value="1"/>
</dbReference>
<evidence type="ECO:0000313" key="3">
    <source>
        <dbReference type="EMBL" id="KAK3611273.1"/>
    </source>
</evidence>
<name>A0AAE0TKL2_9BIVA</name>